<proteinExistence type="predicted"/>
<dbReference type="EMBL" id="MLJW01007173">
    <property type="protein sequence ID" value="OIQ65631.1"/>
    <property type="molecule type" value="Genomic_DNA"/>
</dbReference>
<feature type="region of interest" description="Disordered" evidence="1">
    <location>
        <begin position="74"/>
        <end position="108"/>
    </location>
</feature>
<organism evidence="2">
    <name type="scientific">mine drainage metagenome</name>
    <dbReference type="NCBI Taxonomy" id="410659"/>
    <lineage>
        <taxon>unclassified sequences</taxon>
        <taxon>metagenomes</taxon>
        <taxon>ecological metagenomes</taxon>
    </lineage>
</organism>
<sequence length="136" mass="15643">MQVIVPSLCIYDEKAGLGRNRQPHLVGHLKAEAADEFDLIQKDVDLAFKRPAQGRRKLSDQRYILFHDGALMPRQRHGQQAFAKPLPPPQPQTKRRDAETYEDDKYPHTGLLRRAVHRGKRKLVGGGKHAHRRCRL</sequence>
<reference evidence="2" key="1">
    <citation type="submission" date="2016-10" db="EMBL/GenBank/DDBJ databases">
        <title>Sequence of Gallionella enrichment culture.</title>
        <authorList>
            <person name="Poehlein A."/>
            <person name="Muehling M."/>
            <person name="Daniel R."/>
        </authorList>
    </citation>
    <scope>NUCLEOTIDE SEQUENCE</scope>
</reference>
<protein>
    <submittedName>
        <fullName evidence="2">Uncharacterized protein</fullName>
    </submittedName>
</protein>
<dbReference type="AlphaFoldDB" id="A0A1J5PCT2"/>
<name>A0A1J5PCT2_9ZZZZ</name>
<evidence type="ECO:0000256" key="1">
    <source>
        <dbReference type="SAM" id="MobiDB-lite"/>
    </source>
</evidence>
<comment type="caution">
    <text evidence="2">The sequence shown here is derived from an EMBL/GenBank/DDBJ whole genome shotgun (WGS) entry which is preliminary data.</text>
</comment>
<gene>
    <name evidence="2" type="ORF">GALL_528090</name>
</gene>
<accession>A0A1J5PCT2</accession>
<feature type="compositionally biased region" description="Basic and acidic residues" evidence="1">
    <location>
        <begin position="94"/>
        <end position="107"/>
    </location>
</feature>
<evidence type="ECO:0000313" key="2">
    <source>
        <dbReference type="EMBL" id="OIQ65631.1"/>
    </source>
</evidence>